<gene>
    <name evidence="4" type="ORF">ESB13_07835</name>
</gene>
<dbReference type="EMBL" id="SDHZ01000001">
    <property type="protein sequence ID" value="RXK87454.1"/>
    <property type="molecule type" value="Genomic_DNA"/>
</dbReference>
<dbReference type="GO" id="GO:0005975">
    <property type="term" value="P:carbohydrate metabolic process"/>
    <property type="evidence" value="ECO:0007669"/>
    <property type="project" value="InterPro"/>
</dbReference>
<sequence>MTSAFKKIVFALGGVIALAPSMAQQRSSSVLSNNILQRYVTKFNTADTQDVQNYVPNIRAYDWMAANVPLFECPDSIIENIYYYRWWTFRKHLKQTDEGFIFTEFITPVKHAGKYNSVSSALGHQIYEGRWLRDTQYIQQYIRFWLQKDKHFKAPRLYGFSGWTEDAVYGLFKVQKDTAFIRSLFTDMEEDYHRWEQDRQLPSGLFWQYDVKDAMEESISGGRKVKNKRPSINSYMYGNARAMEQMANILQQPAKAAEYRQKAIVLRKLIQDSLWDGNASFFKTGMEKGGLSDAREAIGFIPWYFNLPDDEKRYGKAWEQITDTTGFKAPWGLTTAERRHPAFRTHGTGHSCEWDGAIWPFASTQTLKGFSNLLKNYKQYPKNLNAEIFYDAFHTYAWSHQKNGQPYIGEYQDEKTGYWLKGDNPRSSFYNHSGFVDLVINDLVGIKPSSENKLVISPLIPEGRWDWFCLDKVSYHGKLVTVLWDKTGTHYNKGRGFRIYADGQEIWYSKKLKPASVVLK</sequence>
<dbReference type="InterPro" id="IPR012341">
    <property type="entry name" value="6hp_glycosidase-like_sf"/>
</dbReference>
<accession>A0A4Q1DD46</accession>
<evidence type="ECO:0000259" key="2">
    <source>
        <dbReference type="Pfam" id="PF03633"/>
    </source>
</evidence>
<feature type="domain" description="Glycoside hydrolase family 65 C-terminal" evidence="2">
    <location>
        <begin position="451"/>
        <end position="506"/>
    </location>
</feature>
<dbReference type="InterPro" id="IPR005194">
    <property type="entry name" value="Glyco_hydro_65_C"/>
</dbReference>
<evidence type="ECO:0000259" key="3">
    <source>
        <dbReference type="Pfam" id="PF22422"/>
    </source>
</evidence>
<feature type="signal peptide" evidence="1">
    <location>
        <begin position="1"/>
        <end position="23"/>
    </location>
</feature>
<dbReference type="AlphaFoldDB" id="A0A4Q1DD46"/>
<dbReference type="SUPFAM" id="SSF48208">
    <property type="entry name" value="Six-hairpin glycosidases"/>
    <property type="match status" value="1"/>
</dbReference>
<dbReference type="GO" id="GO:0016787">
    <property type="term" value="F:hydrolase activity"/>
    <property type="evidence" value="ECO:0007669"/>
    <property type="project" value="UniProtKB-KW"/>
</dbReference>
<evidence type="ECO:0000313" key="4">
    <source>
        <dbReference type="EMBL" id="RXK87454.1"/>
    </source>
</evidence>
<protein>
    <submittedName>
        <fullName evidence="4">Glycoside hydrolase</fullName>
    </submittedName>
</protein>
<evidence type="ECO:0000256" key="1">
    <source>
        <dbReference type="SAM" id="SignalP"/>
    </source>
</evidence>
<feature type="domain" description="Mannosylglycerate hydrolase MGH1-like glycoside hydrolase" evidence="3">
    <location>
        <begin position="114"/>
        <end position="433"/>
    </location>
</feature>
<keyword evidence="4" id="KW-0378">Hydrolase</keyword>
<name>A0A4Q1DD46_9BACT</name>
<keyword evidence="5" id="KW-1185">Reference proteome</keyword>
<keyword evidence="1" id="KW-0732">Signal</keyword>
<dbReference type="Pfam" id="PF22422">
    <property type="entry name" value="MGH1-like_GH"/>
    <property type="match status" value="1"/>
</dbReference>
<evidence type="ECO:0000313" key="5">
    <source>
        <dbReference type="Proteomes" id="UP000290545"/>
    </source>
</evidence>
<dbReference type="Proteomes" id="UP000290545">
    <property type="component" value="Unassembled WGS sequence"/>
</dbReference>
<proteinExistence type="predicted"/>
<organism evidence="4 5">
    <name type="scientific">Filimonas effusa</name>
    <dbReference type="NCBI Taxonomy" id="2508721"/>
    <lineage>
        <taxon>Bacteria</taxon>
        <taxon>Pseudomonadati</taxon>
        <taxon>Bacteroidota</taxon>
        <taxon>Chitinophagia</taxon>
        <taxon>Chitinophagales</taxon>
        <taxon>Chitinophagaceae</taxon>
        <taxon>Filimonas</taxon>
    </lineage>
</organism>
<reference evidence="4 5" key="1">
    <citation type="submission" date="2019-01" db="EMBL/GenBank/DDBJ databases">
        <title>Filimonas sp. strain TTM-71.</title>
        <authorList>
            <person name="Chen W.-M."/>
        </authorList>
    </citation>
    <scope>NUCLEOTIDE SEQUENCE [LARGE SCALE GENOMIC DNA]</scope>
    <source>
        <strain evidence="4 5">TTM-71</strain>
    </source>
</reference>
<dbReference type="InterPro" id="IPR054491">
    <property type="entry name" value="MGH1-like_GH"/>
</dbReference>
<comment type="caution">
    <text evidence="4">The sequence shown here is derived from an EMBL/GenBank/DDBJ whole genome shotgun (WGS) entry which is preliminary data.</text>
</comment>
<dbReference type="InterPro" id="IPR008928">
    <property type="entry name" value="6-hairpin_glycosidase_sf"/>
</dbReference>
<feature type="chain" id="PRO_5020717483" evidence="1">
    <location>
        <begin position="24"/>
        <end position="520"/>
    </location>
</feature>
<dbReference type="Gene3D" id="1.50.10.10">
    <property type="match status" value="1"/>
</dbReference>
<dbReference type="Pfam" id="PF03633">
    <property type="entry name" value="Glyco_hydro_65C"/>
    <property type="match status" value="1"/>
</dbReference>
<dbReference type="OrthoDB" id="231241at2"/>